<dbReference type="EMBL" id="NIDE01000009">
    <property type="protein sequence ID" value="OWK39927.1"/>
    <property type="molecule type" value="Genomic_DNA"/>
</dbReference>
<proteinExistence type="predicted"/>
<accession>A0A225DUV2</accession>
<evidence type="ECO:0000313" key="1">
    <source>
        <dbReference type="EMBL" id="OWK39927.1"/>
    </source>
</evidence>
<reference evidence="2" key="1">
    <citation type="submission" date="2017-06" db="EMBL/GenBank/DDBJ databases">
        <title>Genome analysis of Fimbriiglobus ruber SP5, the first member of the order Planctomycetales with confirmed chitinolytic capability.</title>
        <authorList>
            <person name="Ravin N.V."/>
            <person name="Rakitin A.L."/>
            <person name="Ivanova A.A."/>
            <person name="Beletsky A.V."/>
            <person name="Kulichevskaya I.S."/>
            <person name="Mardanov A.V."/>
            <person name="Dedysh S.N."/>
        </authorList>
    </citation>
    <scope>NUCLEOTIDE SEQUENCE [LARGE SCALE GENOMIC DNA]</scope>
    <source>
        <strain evidence="2">SP5</strain>
    </source>
</reference>
<evidence type="ECO:0000313" key="2">
    <source>
        <dbReference type="Proteomes" id="UP000214646"/>
    </source>
</evidence>
<protein>
    <submittedName>
        <fullName evidence="1">Uncharacterized protein</fullName>
    </submittedName>
</protein>
<sequence>MTGLSVGLGAMIGTTTPEQIQADLERVPEKVVQTWAKLMFGSTVQWLRRKFLGTDPSPGKTVPNPG</sequence>
<gene>
    <name evidence="1" type="ORF">FRUB_05817</name>
</gene>
<organism evidence="1 2">
    <name type="scientific">Fimbriiglobus ruber</name>
    <dbReference type="NCBI Taxonomy" id="1908690"/>
    <lineage>
        <taxon>Bacteria</taxon>
        <taxon>Pseudomonadati</taxon>
        <taxon>Planctomycetota</taxon>
        <taxon>Planctomycetia</taxon>
        <taxon>Gemmatales</taxon>
        <taxon>Gemmataceae</taxon>
        <taxon>Fimbriiglobus</taxon>
    </lineage>
</organism>
<dbReference type="AlphaFoldDB" id="A0A225DUV2"/>
<name>A0A225DUV2_9BACT</name>
<dbReference type="Proteomes" id="UP000214646">
    <property type="component" value="Unassembled WGS sequence"/>
</dbReference>
<keyword evidence="2" id="KW-1185">Reference proteome</keyword>
<comment type="caution">
    <text evidence="1">The sequence shown here is derived from an EMBL/GenBank/DDBJ whole genome shotgun (WGS) entry which is preliminary data.</text>
</comment>